<keyword evidence="10" id="KW-0175">Coiled coil</keyword>
<dbReference type="InterPro" id="IPR050440">
    <property type="entry name" value="Laminin/Netrin_ECM"/>
</dbReference>
<dbReference type="FunFam" id="2.10.25.10:FF:000074">
    <property type="entry name" value="Laminin subunit alpha"/>
    <property type="match status" value="1"/>
</dbReference>
<evidence type="ECO:0000313" key="16">
    <source>
        <dbReference type="EMBL" id="KAB7502509.1"/>
    </source>
</evidence>
<evidence type="ECO:0000256" key="9">
    <source>
        <dbReference type="PROSITE-ProRule" id="PRU00460"/>
    </source>
</evidence>
<comment type="caution">
    <text evidence="8">Lacks conserved residue(s) required for the propagation of feature annotation.</text>
</comment>
<feature type="region of interest" description="Disordered" evidence="11">
    <location>
        <begin position="927"/>
        <end position="971"/>
    </location>
</feature>
<dbReference type="GO" id="GO:0009888">
    <property type="term" value="P:tissue development"/>
    <property type="evidence" value="ECO:0007669"/>
    <property type="project" value="TreeGrafter"/>
</dbReference>
<keyword evidence="2" id="KW-0964">Secreted</keyword>
<dbReference type="EMBL" id="SEYY01007357">
    <property type="protein sequence ID" value="KAB7502509.1"/>
    <property type="molecule type" value="Genomic_DNA"/>
</dbReference>
<keyword evidence="8" id="KW-0245">EGF-like domain</keyword>
<dbReference type="GO" id="GO:0005576">
    <property type="term" value="C:extracellular region"/>
    <property type="evidence" value="ECO:0007669"/>
    <property type="project" value="UniProtKB-SubCell"/>
</dbReference>
<dbReference type="PRINTS" id="PR00011">
    <property type="entry name" value="EGFLAMININ"/>
</dbReference>
<evidence type="ECO:0000256" key="6">
    <source>
        <dbReference type="ARBA" id="ARBA00023180"/>
    </source>
</evidence>
<keyword evidence="6" id="KW-0325">Glycoprotein</keyword>
<feature type="domain" description="Laminin EGF-like" evidence="14">
    <location>
        <begin position="395"/>
        <end position="449"/>
    </location>
</feature>
<name>A0A5N5T8K7_9CRUS</name>
<evidence type="ECO:0000256" key="8">
    <source>
        <dbReference type="PROSITE-ProRule" id="PRU00076"/>
    </source>
</evidence>
<evidence type="ECO:0000256" key="2">
    <source>
        <dbReference type="ARBA" id="ARBA00022525"/>
    </source>
</evidence>
<dbReference type="InterPro" id="IPR000742">
    <property type="entry name" value="EGF"/>
</dbReference>
<feature type="disulfide bond" evidence="9">
    <location>
        <begin position="525"/>
        <end position="534"/>
    </location>
</feature>
<feature type="domain" description="Laminin EGF-like" evidence="14">
    <location>
        <begin position="292"/>
        <end position="340"/>
    </location>
</feature>
<dbReference type="FunFam" id="2.10.25.10:FF:000174">
    <property type="entry name" value="Laminin subunit gamma-1"/>
    <property type="match status" value="1"/>
</dbReference>
<feature type="domain" description="Laminin EGF-like" evidence="14">
    <location>
        <begin position="450"/>
        <end position="503"/>
    </location>
</feature>
<reference evidence="16 17" key="1">
    <citation type="journal article" date="2019" name="PLoS Biol.">
        <title>Sex chromosomes control vertical transmission of feminizing Wolbachia symbionts in an isopod.</title>
        <authorList>
            <person name="Becking T."/>
            <person name="Chebbi M.A."/>
            <person name="Giraud I."/>
            <person name="Moumen B."/>
            <person name="Laverre T."/>
            <person name="Caubet Y."/>
            <person name="Peccoud J."/>
            <person name="Gilbert C."/>
            <person name="Cordaux R."/>
        </authorList>
    </citation>
    <scope>NUCLEOTIDE SEQUENCE [LARGE SCALE GENOMIC DNA]</scope>
    <source>
        <strain evidence="16">ANa2</strain>
        <tissue evidence="16">Whole body excluding digestive tract and cuticle</tissue>
    </source>
</reference>
<feature type="coiled-coil region" evidence="10">
    <location>
        <begin position="981"/>
        <end position="1112"/>
    </location>
</feature>
<feature type="signal peptide" evidence="12">
    <location>
        <begin position="1"/>
        <end position="24"/>
    </location>
</feature>
<evidence type="ECO:0000256" key="7">
    <source>
        <dbReference type="ARBA" id="ARBA00023292"/>
    </source>
</evidence>
<evidence type="ECO:0000259" key="13">
    <source>
        <dbReference type="PROSITE" id="PS50026"/>
    </source>
</evidence>
<dbReference type="Pfam" id="PF00052">
    <property type="entry name" value="Laminin_B"/>
    <property type="match status" value="1"/>
</dbReference>
<evidence type="ECO:0000256" key="12">
    <source>
        <dbReference type="SAM" id="SignalP"/>
    </source>
</evidence>
<feature type="disulfide bond" evidence="9">
    <location>
        <begin position="572"/>
        <end position="581"/>
    </location>
</feature>
<dbReference type="InterPro" id="IPR002049">
    <property type="entry name" value="LE_dom"/>
</dbReference>
<dbReference type="SMART" id="SM00180">
    <property type="entry name" value="EGF_Lam"/>
    <property type="match status" value="7"/>
</dbReference>
<feature type="disulfide bond" evidence="8">
    <location>
        <begin position="362"/>
        <end position="371"/>
    </location>
</feature>
<evidence type="ECO:0000313" key="17">
    <source>
        <dbReference type="Proteomes" id="UP000326759"/>
    </source>
</evidence>
<dbReference type="PROSITE" id="PS50027">
    <property type="entry name" value="EGF_LAM_2"/>
    <property type="match status" value="5"/>
</dbReference>
<dbReference type="PANTHER" id="PTHR10574:SF435">
    <property type="entry name" value="LAMININ SUBUNIT GAMMA-1"/>
    <property type="match status" value="1"/>
</dbReference>
<dbReference type="Proteomes" id="UP000326759">
    <property type="component" value="Unassembled WGS sequence"/>
</dbReference>
<feature type="coiled-coil region" evidence="10">
    <location>
        <begin position="858"/>
        <end position="892"/>
    </location>
</feature>
<dbReference type="FunFam" id="2.10.25.10:FF:000224">
    <property type="entry name" value="Usherin"/>
    <property type="match status" value="1"/>
</dbReference>
<evidence type="ECO:0000256" key="11">
    <source>
        <dbReference type="SAM" id="MobiDB-lite"/>
    </source>
</evidence>
<dbReference type="OrthoDB" id="430826at2759"/>
<feature type="disulfide bond" evidence="9">
    <location>
        <begin position="476"/>
        <end position="485"/>
    </location>
</feature>
<dbReference type="FunFam" id="2.10.25.10:FF:000163">
    <property type="entry name" value="laminin subunit gamma-1"/>
    <property type="match status" value="1"/>
</dbReference>
<feature type="domain" description="Laminin IV type A" evidence="15">
    <location>
        <begin position="88"/>
        <end position="257"/>
    </location>
</feature>
<feature type="disulfide bond" evidence="9">
    <location>
        <begin position="419"/>
        <end position="428"/>
    </location>
</feature>
<dbReference type="InterPro" id="IPR000034">
    <property type="entry name" value="Laminin_IV"/>
</dbReference>
<accession>A0A5N5T8K7</accession>
<keyword evidence="7 9" id="KW-0424">Laminin EGF-like domain</keyword>
<feature type="disulfide bond" evidence="9">
    <location>
        <begin position="506"/>
        <end position="523"/>
    </location>
</feature>
<evidence type="ECO:0000256" key="5">
    <source>
        <dbReference type="ARBA" id="ARBA00023157"/>
    </source>
</evidence>
<evidence type="ECO:0000256" key="3">
    <source>
        <dbReference type="ARBA" id="ARBA00022729"/>
    </source>
</evidence>
<feature type="domain" description="Laminin EGF-like" evidence="14">
    <location>
        <begin position="552"/>
        <end position="597"/>
    </location>
</feature>
<keyword evidence="4" id="KW-0677">Repeat</keyword>
<keyword evidence="5 8" id="KW-1015">Disulfide bond</keyword>
<evidence type="ECO:0000256" key="10">
    <source>
        <dbReference type="SAM" id="Coils"/>
    </source>
</evidence>
<dbReference type="SUPFAM" id="SSF57196">
    <property type="entry name" value="EGF/Laminin"/>
    <property type="match status" value="6"/>
</dbReference>
<evidence type="ECO:0000256" key="1">
    <source>
        <dbReference type="ARBA" id="ARBA00004613"/>
    </source>
</evidence>
<feature type="chain" id="PRO_5024455925" evidence="12">
    <location>
        <begin position="25"/>
        <end position="1128"/>
    </location>
</feature>
<comment type="subcellular location">
    <subcellularLocation>
        <location evidence="1">Secreted</location>
    </subcellularLocation>
</comment>
<feature type="disulfide bond" evidence="9">
    <location>
        <begin position="310"/>
        <end position="319"/>
    </location>
</feature>
<dbReference type="PANTHER" id="PTHR10574">
    <property type="entry name" value="NETRIN/LAMININ-RELATED"/>
    <property type="match status" value="1"/>
</dbReference>
<dbReference type="FunFam" id="2.10.25.10:FF:000758">
    <property type="entry name" value="Laminin subunit gamma 1"/>
    <property type="match status" value="1"/>
</dbReference>
<evidence type="ECO:0000259" key="15">
    <source>
        <dbReference type="PROSITE" id="PS51115"/>
    </source>
</evidence>
<dbReference type="Gene3D" id="2.10.25.10">
    <property type="entry name" value="Laminin"/>
    <property type="match status" value="7"/>
</dbReference>
<evidence type="ECO:0000259" key="14">
    <source>
        <dbReference type="PROSITE" id="PS50027"/>
    </source>
</evidence>
<feature type="disulfide bond" evidence="9">
    <location>
        <begin position="504"/>
        <end position="516"/>
    </location>
</feature>
<feature type="domain" description="Laminin EGF-like" evidence="14">
    <location>
        <begin position="504"/>
        <end position="551"/>
    </location>
</feature>
<keyword evidence="3 12" id="KW-0732">Signal</keyword>
<dbReference type="FunFam" id="2.10.25.10:FF:000105">
    <property type="entry name" value="laminin subunit gamma-1"/>
    <property type="match status" value="1"/>
</dbReference>
<dbReference type="Pfam" id="PF00053">
    <property type="entry name" value="EGF_laminin"/>
    <property type="match status" value="7"/>
</dbReference>
<dbReference type="SMART" id="SM00181">
    <property type="entry name" value="EGF"/>
    <property type="match status" value="3"/>
</dbReference>
<dbReference type="PROSITE" id="PS51115">
    <property type="entry name" value="LAMININ_IVA"/>
    <property type="match status" value="1"/>
</dbReference>
<protein>
    <submittedName>
        <fullName evidence="16">Laminin subunit gamma-1</fullName>
    </submittedName>
</protein>
<dbReference type="PROSITE" id="PS01248">
    <property type="entry name" value="EGF_LAM_1"/>
    <property type="match status" value="3"/>
</dbReference>
<proteinExistence type="predicted"/>
<sequence length="1128" mass="124444">MVSHKGLLKGFLGICLLLIRCSSSQDAYPEGAPSWAGNEACNCNGYSARCYFDEELYQKIGHGGHCMDCSHNRAGPNCEPTIESRFVRGEERWQAWELTGKDVDLLFNPAVKSIGVEAEGRDTVYFRAPNRFLGNQRSSYNHDLTFSLRIGELGPQSGSMDIILEGAGLTVSTTIFAQGNSLPSTQTQEYRFRLHEDGKFGWSPRLSSRNFMALLSNLTAIKIRGTYTYDGKGFLDNVKLDTTRLGQFGDPATWVETCTCPEGYVGQFCESCAAGYRHSPPNGGPFASCIPCDCNNHATICDSETGQCICQHNTDGNQCERCARGYYGNALKGTPEDCQPCPCPNGGACLTLLDESVVCLECPEGYTGPRCELCTDGYFGDPQGRHGAPRPCEKCDCNGNIDSNAVSNCNRTTGECLKCIYNTGGFYCDQCLPGFYGDALALPKGDCRPCRCNFYGTVPETYGPPVCDQISGQCNCKPYVTGRTCDVCEDGFWNLTSGTGCQQCDCDSIGSESRVCDKETGQCDCRNGVVGRGCDTCEPYHYGFSTEGCSPCDCDTIGSLSLQCDATGQCLCRENVEGRRCDRCRENTYDKQAGCRDCPACYTLVLDAVSVHRERLAELERLLSDIISNPTVLNDIAFEDALNSVMADVDQLWNDAQAAATSGGEATVEQHLKDLQDRISKVRGLLQDIKNFIEEGEHYSSQGERNVTEAEMLISNARDALRDAQIYLDVEGNRALDKAVDRSNQFGQQSARMSEIAREARQLADKQEDDAKSITQLAYDARNISHDAHNLARKAIEDQNNITQVIKGIESQIESLANRHNAILKEASASLGEAKAVYKEALNLSTEASSIAIAPLNATGLREHAVEIEEEAQRLKDEIEKLMNDRQDLFLDLQSQLTRTEDLIRKGQTQEQKTADLLTSAESLTHEAQGALRGAESDAKGARDIAQTAKETAESASKEAGEVRTEADSTKGKASFLKDEADAVAVRVAETESRVEEFEEQARKDREMVFDSQEKANKAKSKAEMASERVTEANELVTEILGFLNEAVKLDTRDLDLLERRLDEAYKKYEASNIERSTIELESARSWQQRQISLYEEELRLLRIEVDNIQEIKESLPDGCFRQSRIET</sequence>
<dbReference type="CDD" id="cd00055">
    <property type="entry name" value="EGF_Lam"/>
    <property type="match status" value="5"/>
</dbReference>
<feature type="disulfide bond" evidence="9">
    <location>
        <begin position="552"/>
        <end position="564"/>
    </location>
</feature>
<feature type="compositionally biased region" description="Basic and acidic residues" evidence="11">
    <location>
        <begin position="951"/>
        <end position="971"/>
    </location>
</feature>
<dbReference type="GO" id="GO:0009887">
    <property type="term" value="P:animal organ morphogenesis"/>
    <property type="evidence" value="ECO:0007669"/>
    <property type="project" value="TreeGrafter"/>
</dbReference>
<feature type="domain" description="EGF-like" evidence="13">
    <location>
        <begin position="334"/>
        <end position="372"/>
    </location>
</feature>
<organism evidence="16 17">
    <name type="scientific">Armadillidium nasatum</name>
    <dbReference type="NCBI Taxonomy" id="96803"/>
    <lineage>
        <taxon>Eukaryota</taxon>
        <taxon>Metazoa</taxon>
        <taxon>Ecdysozoa</taxon>
        <taxon>Arthropoda</taxon>
        <taxon>Crustacea</taxon>
        <taxon>Multicrustacea</taxon>
        <taxon>Malacostraca</taxon>
        <taxon>Eumalacostraca</taxon>
        <taxon>Peracarida</taxon>
        <taxon>Isopoda</taxon>
        <taxon>Oniscidea</taxon>
        <taxon>Crinocheta</taxon>
        <taxon>Armadillidiidae</taxon>
        <taxon>Armadillidium</taxon>
    </lineage>
</organism>
<dbReference type="PROSITE" id="PS50026">
    <property type="entry name" value="EGF_3"/>
    <property type="match status" value="1"/>
</dbReference>
<keyword evidence="17" id="KW-1185">Reference proteome</keyword>
<evidence type="ECO:0000256" key="4">
    <source>
        <dbReference type="ARBA" id="ARBA00022737"/>
    </source>
</evidence>
<dbReference type="SMART" id="SM00281">
    <property type="entry name" value="LamB"/>
    <property type="match status" value="1"/>
</dbReference>
<dbReference type="AlphaFoldDB" id="A0A5N5T8K7"/>
<gene>
    <name evidence="16" type="primary">LanB2</name>
    <name evidence="16" type="ORF">Anas_12971</name>
</gene>
<comment type="caution">
    <text evidence="16">The sequence shown here is derived from an EMBL/GenBank/DDBJ whole genome shotgun (WGS) entry which is preliminary data.</text>
</comment>